<dbReference type="Proteomes" id="UP000789831">
    <property type="component" value="Unassembled WGS sequence"/>
</dbReference>
<dbReference type="PROSITE" id="PS51886">
    <property type="entry name" value="TLDC"/>
    <property type="match status" value="1"/>
</dbReference>
<dbReference type="OrthoDB" id="2435836at2759"/>
<sequence length="258" mass="29267">WSDEQSEAMKNTLARVLPLIRYFEISSEQFSKFVLPYQQILPNHLAHSIIRYHLAPNQPLAENIMPARRGNIDSKIISSKKAALIASWIDRNRELPAFGWRPYAASENPYEFKLLMRGSQDGFTSQVFHTRCHNKGATVTIAKVKDTHEILGGYNPLNWLGNSQWISTTDSCIFSFVDRNAVVSRVKNGNQANAIYGCPSNGPRFGTDLYFNGNFNQSTCYAHITYYELALRPTASSNNFSADEFEVFQIIKKQQTAN</sequence>
<dbReference type="Pfam" id="PF07534">
    <property type="entry name" value="TLD"/>
    <property type="match status" value="1"/>
</dbReference>
<evidence type="ECO:0000313" key="3">
    <source>
        <dbReference type="Proteomes" id="UP000789831"/>
    </source>
</evidence>
<dbReference type="EMBL" id="CAJVPL010006783">
    <property type="protein sequence ID" value="CAG8666311.1"/>
    <property type="molecule type" value="Genomic_DNA"/>
</dbReference>
<dbReference type="InterPro" id="IPR006571">
    <property type="entry name" value="TLDc_dom"/>
</dbReference>
<name>A0A9N9H876_9GLOM</name>
<comment type="caution">
    <text evidence="2">The sequence shown here is derived from an EMBL/GenBank/DDBJ whole genome shotgun (WGS) entry which is preliminary data.</text>
</comment>
<dbReference type="AlphaFoldDB" id="A0A9N9H876"/>
<reference evidence="2" key="1">
    <citation type="submission" date="2021-06" db="EMBL/GenBank/DDBJ databases">
        <authorList>
            <person name="Kallberg Y."/>
            <person name="Tangrot J."/>
            <person name="Rosling A."/>
        </authorList>
    </citation>
    <scope>NUCLEOTIDE SEQUENCE</scope>
    <source>
        <strain evidence="2">MT106</strain>
    </source>
</reference>
<protein>
    <submittedName>
        <fullName evidence="2">2228_t:CDS:1</fullName>
    </submittedName>
</protein>
<accession>A0A9N9H876</accession>
<evidence type="ECO:0000313" key="2">
    <source>
        <dbReference type="EMBL" id="CAG8666311.1"/>
    </source>
</evidence>
<proteinExistence type="predicted"/>
<feature type="domain" description="TLDc" evidence="1">
    <location>
        <begin position="75"/>
        <end position="251"/>
    </location>
</feature>
<gene>
    <name evidence="2" type="ORF">AGERDE_LOCUS12054</name>
</gene>
<feature type="non-terminal residue" evidence="2">
    <location>
        <position position="1"/>
    </location>
</feature>
<keyword evidence="3" id="KW-1185">Reference proteome</keyword>
<organism evidence="2 3">
    <name type="scientific">Ambispora gerdemannii</name>
    <dbReference type="NCBI Taxonomy" id="144530"/>
    <lineage>
        <taxon>Eukaryota</taxon>
        <taxon>Fungi</taxon>
        <taxon>Fungi incertae sedis</taxon>
        <taxon>Mucoromycota</taxon>
        <taxon>Glomeromycotina</taxon>
        <taxon>Glomeromycetes</taxon>
        <taxon>Archaeosporales</taxon>
        <taxon>Ambisporaceae</taxon>
        <taxon>Ambispora</taxon>
    </lineage>
</organism>
<evidence type="ECO:0000259" key="1">
    <source>
        <dbReference type="PROSITE" id="PS51886"/>
    </source>
</evidence>